<keyword evidence="2" id="KW-1133">Transmembrane helix</keyword>
<evidence type="ECO:0000256" key="1">
    <source>
        <dbReference type="SAM" id="MobiDB-lite"/>
    </source>
</evidence>
<dbReference type="HOGENOM" id="CLU_486781_0_0_1"/>
<feature type="compositionally biased region" description="Polar residues" evidence="1">
    <location>
        <begin position="316"/>
        <end position="346"/>
    </location>
</feature>
<dbReference type="Proteomes" id="UP000027361">
    <property type="component" value="Unassembled WGS sequence"/>
</dbReference>
<gene>
    <name evidence="3" type="ORF">K437DRAFT_21548</name>
</gene>
<proteinExistence type="predicted"/>
<protein>
    <submittedName>
        <fullName evidence="3">Uncharacterized protein</fullName>
    </submittedName>
</protein>
<feature type="region of interest" description="Disordered" evidence="1">
    <location>
        <begin position="456"/>
        <end position="560"/>
    </location>
</feature>
<feature type="region of interest" description="Disordered" evidence="1">
    <location>
        <begin position="399"/>
        <end position="442"/>
    </location>
</feature>
<dbReference type="RefSeq" id="XP_013240773.1">
    <property type="nucleotide sequence ID" value="XM_013385319.1"/>
</dbReference>
<organism evidence="3 4">
    <name type="scientific">Tilletiaria anomala (strain ATCC 24038 / CBS 436.72 / UBC 951)</name>
    <dbReference type="NCBI Taxonomy" id="1037660"/>
    <lineage>
        <taxon>Eukaryota</taxon>
        <taxon>Fungi</taxon>
        <taxon>Dikarya</taxon>
        <taxon>Basidiomycota</taxon>
        <taxon>Ustilaginomycotina</taxon>
        <taxon>Exobasidiomycetes</taxon>
        <taxon>Georgefischeriales</taxon>
        <taxon>Tilletiariaceae</taxon>
        <taxon>Tilletiaria</taxon>
    </lineage>
</organism>
<keyword evidence="4" id="KW-1185">Reference proteome</keyword>
<feature type="region of interest" description="Disordered" evidence="1">
    <location>
        <begin position="267"/>
        <end position="378"/>
    </location>
</feature>
<evidence type="ECO:0000313" key="4">
    <source>
        <dbReference type="Proteomes" id="UP000027361"/>
    </source>
</evidence>
<evidence type="ECO:0000256" key="2">
    <source>
        <dbReference type="SAM" id="Phobius"/>
    </source>
</evidence>
<dbReference type="EMBL" id="JMSN01000115">
    <property type="protein sequence ID" value="KDN38635.1"/>
    <property type="molecule type" value="Genomic_DNA"/>
</dbReference>
<evidence type="ECO:0000313" key="3">
    <source>
        <dbReference type="EMBL" id="KDN38635.1"/>
    </source>
</evidence>
<name>A0A066VJ57_TILAU</name>
<feature type="compositionally biased region" description="Polar residues" evidence="1">
    <location>
        <begin position="475"/>
        <end position="485"/>
    </location>
</feature>
<reference evidence="3 4" key="1">
    <citation type="submission" date="2014-05" db="EMBL/GenBank/DDBJ databases">
        <title>Draft genome sequence of a rare smut relative, Tilletiaria anomala UBC 951.</title>
        <authorList>
            <consortium name="DOE Joint Genome Institute"/>
            <person name="Toome M."/>
            <person name="Kuo A."/>
            <person name="Henrissat B."/>
            <person name="Lipzen A."/>
            <person name="Tritt A."/>
            <person name="Yoshinaga Y."/>
            <person name="Zane M."/>
            <person name="Barry K."/>
            <person name="Grigoriev I.V."/>
            <person name="Spatafora J.W."/>
            <person name="Aimea M.C."/>
        </authorList>
    </citation>
    <scope>NUCLEOTIDE SEQUENCE [LARGE SCALE GENOMIC DNA]</scope>
    <source>
        <strain evidence="3 4">UBC 951</strain>
    </source>
</reference>
<feature type="region of interest" description="Disordered" evidence="1">
    <location>
        <begin position="113"/>
        <end position="152"/>
    </location>
</feature>
<dbReference type="AlphaFoldDB" id="A0A066VJ57"/>
<keyword evidence="2" id="KW-0812">Transmembrane</keyword>
<comment type="caution">
    <text evidence="3">The sequence shown here is derived from an EMBL/GenBank/DDBJ whole genome shotgun (WGS) entry which is preliminary data.</text>
</comment>
<feature type="compositionally biased region" description="Low complexity" evidence="1">
    <location>
        <begin position="491"/>
        <end position="517"/>
    </location>
</feature>
<feature type="transmembrane region" description="Helical" evidence="2">
    <location>
        <begin position="6"/>
        <end position="28"/>
    </location>
</feature>
<feature type="compositionally biased region" description="Low complexity" evidence="1">
    <location>
        <begin position="118"/>
        <end position="140"/>
    </location>
</feature>
<feature type="compositionally biased region" description="Basic and acidic residues" evidence="1">
    <location>
        <begin position="538"/>
        <end position="547"/>
    </location>
</feature>
<keyword evidence="2" id="KW-0472">Membrane</keyword>
<sequence length="560" mass="57345">MSQPATAGIVVGCIFIAIGAAFVGYKVYKRLWHIRNRRKIEDSLPPIREPFGVYAATTLRGGTLGLHGAPSAAGSTLASPYATLKKTSYEAVSSGDPNSQGINDGLIKPPFEFTRNNSITTSTSGTPLPSSSNSPKSPHSALAPLGNRSMDASEFGHMHSRSINGSTSSTMVLQRSYTPSLYKSSSALSSHASSLPPRRESYLPHNPMNRDSMMIVPPQPLGFGSANSMAMGTDQKTLAFSKMSGIGGRDDFGSAFTWVGPGAAGEEPLANDAAADGYHPPSHMSGLRRGPSSTAAAERGQHLKNGPSSMLGVTGTGSSNGSAGVSRTSSPGAPSHRSMQYQQQASLPGRADSRNSHRTYSSAGGGDVHASGLRSSQMPQYSPSAAIFKGLHQFTPAHGSVTMSSSDSTGAYSQSSLPQSSGADHSAVGMDDSPIMSPFRMTGTSTGPALAYTYSQQQRAQRLQGGGGSGGTAMDSLSASTSGFGCSTDAGGSTPSTGPTTPYTESSGRPSRSSGSMRSDEFKAVAATAGRGAGSDGSAKDGSRDKAVAGLEQGGAQRAT</sequence>
<accession>A0A066VJ57</accession>
<dbReference type="OrthoDB" id="3366429at2759"/>
<dbReference type="InParanoid" id="A0A066VJ57"/>
<feature type="compositionally biased region" description="Polar residues" evidence="1">
    <location>
        <begin position="401"/>
        <end position="423"/>
    </location>
</feature>
<dbReference type="GeneID" id="25262125"/>